<organism evidence="2 3">
    <name type="scientific">Corchorus olitorius</name>
    <dbReference type="NCBI Taxonomy" id="93759"/>
    <lineage>
        <taxon>Eukaryota</taxon>
        <taxon>Viridiplantae</taxon>
        <taxon>Streptophyta</taxon>
        <taxon>Embryophyta</taxon>
        <taxon>Tracheophyta</taxon>
        <taxon>Spermatophyta</taxon>
        <taxon>Magnoliopsida</taxon>
        <taxon>eudicotyledons</taxon>
        <taxon>Gunneridae</taxon>
        <taxon>Pentapetalae</taxon>
        <taxon>rosids</taxon>
        <taxon>malvids</taxon>
        <taxon>Malvales</taxon>
        <taxon>Malvaceae</taxon>
        <taxon>Grewioideae</taxon>
        <taxon>Apeibeae</taxon>
        <taxon>Corchorus</taxon>
    </lineage>
</organism>
<dbReference type="GO" id="GO:0003676">
    <property type="term" value="F:nucleic acid binding"/>
    <property type="evidence" value="ECO:0007669"/>
    <property type="project" value="InterPro"/>
</dbReference>
<dbReference type="InterPro" id="IPR002156">
    <property type="entry name" value="RNaseH_domain"/>
</dbReference>
<name>A0A1R3J2Y5_9ROSI</name>
<sequence>MLALKAAIEQFIDYCVELKLNMETTPVVFSLDCQNLVNILNGVGKLPRKVAQIPLCSQLVGDLNNLMSSLPKCRIIHEVREVNEAANFLATNVLPTVAVTCEDKRVLEAFKKIIENDRA</sequence>
<comment type="caution">
    <text evidence="2">The sequence shown here is derived from an EMBL/GenBank/DDBJ whole genome shotgun (WGS) entry which is preliminary data.</text>
</comment>
<proteinExistence type="predicted"/>
<dbReference type="OrthoDB" id="10476572at2759"/>
<gene>
    <name evidence="2" type="ORF">COLO4_19874</name>
</gene>
<evidence type="ECO:0000313" key="2">
    <source>
        <dbReference type="EMBL" id="OMO89188.1"/>
    </source>
</evidence>
<reference evidence="3" key="1">
    <citation type="submission" date="2013-09" db="EMBL/GenBank/DDBJ databases">
        <title>Corchorus olitorius genome sequencing.</title>
        <authorList>
            <person name="Alam M."/>
            <person name="Haque M.S."/>
            <person name="Islam M.S."/>
            <person name="Emdad E.M."/>
            <person name="Islam M.M."/>
            <person name="Ahmed B."/>
            <person name="Halim A."/>
            <person name="Hossen Q.M.M."/>
            <person name="Hossain M.Z."/>
            <person name="Ahmed R."/>
            <person name="Khan M.M."/>
            <person name="Islam R."/>
            <person name="Rashid M.M."/>
            <person name="Khan S.A."/>
            <person name="Rahman M.S."/>
            <person name="Alam M."/>
            <person name="Yahiya A.S."/>
            <person name="Khan M.S."/>
            <person name="Azam M.S."/>
            <person name="Haque T."/>
            <person name="Lashkar M.Z.H."/>
            <person name="Akhand A.I."/>
            <person name="Morshed G."/>
            <person name="Roy S."/>
            <person name="Uddin K.S."/>
            <person name="Rabeya T."/>
            <person name="Hossain A.S."/>
            <person name="Chowdhury A."/>
            <person name="Snigdha A.R."/>
            <person name="Mortoza M.S."/>
            <person name="Matin S.A."/>
            <person name="Hoque S.M.E."/>
            <person name="Islam M.K."/>
            <person name="Roy D.K."/>
            <person name="Haider R."/>
            <person name="Moosa M.M."/>
            <person name="Elias S.M."/>
            <person name="Hasan A.M."/>
            <person name="Jahan S."/>
            <person name="Shafiuddin M."/>
            <person name="Mahmood N."/>
            <person name="Shommy N.S."/>
        </authorList>
    </citation>
    <scope>NUCLEOTIDE SEQUENCE [LARGE SCALE GENOMIC DNA]</scope>
    <source>
        <strain evidence="3">cv. O-4</strain>
    </source>
</reference>
<dbReference type="InterPro" id="IPR036397">
    <property type="entry name" value="RNaseH_sf"/>
</dbReference>
<dbReference type="Proteomes" id="UP000187203">
    <property type="component" value="Unassembled WGS sequence"/>
</dbReference>
<dbReference type="EMBL" id="AWUE01016890">
    <property type="protein sequence ID" value="OMO89188.1"/>
    <property type="molecule type" value="Genomic_DNA"/>
</dbReference>
<keyword evidence="3" id="KW-1185">Reference proteome</keyword>
<dbReference type="Pfam" id="PF13456">
    <property type="entry name" value="RVT_3"/>
    <property type="match status" value="1"/>
</dbReference>
<dbReference type="GO" id="GO:0004523">
    <property type="term" value="F:RNA-DNA hybrid ribonuclease activity"/>
    <property type="evidence" value="ECO:0007669"/>
    <property type="project" value="InterPro"/>
</dbReference>
<accession>A0A1R3J2Y5</accession>
<protein>
    <submittedName>
        <fullName evidence="2">Ribonuclease H protein</fullName>
    </submittedName>
</protein>
<dbReference type="Gene3D" id="3.30.420.10">
    <property type="entry name" value="Ribonuclease H-like superfamily/Ribonuclease H"/>
    <property type="match status" value="1"/>
</dbReference>
<evidence type="ECO:0000313" key="3">
    <source>
        <dbReference type="Proteomes" id="UP000187203"/>
    </source>
</evidence>
<feature type="domain" description="RNase H type-1" evidence="1">
    <location>
        <begin position="20"/>
        <end position="91"/>
    </location>
</feature>
<evidence type="ECO:0000259" key="1">
    <source>
        <dbReference type="Pfam" id="PF13456"/>
    </source>
</evidence>
<dbReference type="AlphaFoldDB" id="A0A1R3J2Y5"/>